<comment type="similarity">
    <text evidence="1">Belongs to the RutC family.</text>
</comment>
<dbReference type="InterPro" id="IPR019897">
    <property type="entry name" value="RidA_CS"/>
</dbReference>
<dbReference type="InterPro" id="IPR006056">
    <property type="entry name" value="RidA"/>
</dbReference>
<dbReference type="InterPro" id="IPR006175">
    <property type="entry name" value="YjgF/YER057c/UK114"/>
</dbReference>
<dbReference type="Pfam" id="PF01042">
    <property type="entry name" value="Ribonuc_L-PSP"/>
    <property type="match status" value="1"/>
</dbReference>
<sequence>MKKIIATEKAPKAIGPYSQAVACGNFLFTSGQLGLDPATGDFAKGGVTEQTEQVISNLKAVIEKAGFTLNDVVKATCFLADINDFAAMNEVYKKYFTGDFPARSAFAIKSLPKGGLVEIEAICYKD</sequence>
<comment type="caution">
    <text evidence="2">The sequence shown here is derived from an EMBL/GenBank/DDBJ whole genome shotgun (WGS) entry which is preliminary data.</text>
</comment>
<dbReference type="NCBIfam" id="TIGR00004">
    <property type="entry name" value="Rid family detoxifying hydrolase"/>
    <property type="match status" value="1"/>
</dbReference>
<dbReference type="PANTHER" id="PTHR11803">
    <property type="entry name" value="2-IMINOBUTANOATE/2-IMINOPROPANOATE DEAMINASE RIDA"/>
    <property type="match status" value="1"/>
</dbReference>
<dbReference type="RefSeq" id="WP_411915348.1">
    <property type="nucleotide sequence ID" value="NZ_BAAFSF010000001.1"/>
</dbReference>
<evidence type="ECO:0000256" key="1">
    <source>
        <dbReference type="ARBA" id="ARBA00010552"/>
    </source>
</evidence>
<dbReference type="Gene3D" id="3.30.1330.40">
    <property type="entry name" value="RutC-like"/>
    <property type="match status" value="1"/>
</dbReference>
<dbReference type="PANTHER" id="PTHR11803:SF58">
    <property type="entry name" value="PROTEIN HMF1-RELATED"/>
    <property type="match status" value="1"/>
</dbReference>
<dbReference type="InterPro" id="IPR035959">
    <property type="entry name" value="RutC-like_sf"/>
</dbReference>
<proteinExistence type="inferred from homology"/>
<dbReference type="EMBL" id="BAAFSF010000001">
    <property type="protein sequence ID" value="GAB1251542.1"/>
    <property type="molecule type" value="Genomic_DNA"/>
</dbReference>
<evidence type="ECO:0000313" key="3">
    <source>
        <dbReference type="Proteomes" id="UP001628220"/>
    </source>
</evidence>
<accession>A0ABQ0E1E5</accession>
<organism evidence="2 3">
    <name type="scientific">Porphyromonas miyakawae</name>
    <dbReference type="NCBI Taxonomy" id="3137470"/>
    <lineage>
        <taxon>Bacteria</taxon>
        <taxon>Pseudomonadati</taxon>
        <taxon>Bacteroidota</taxon>
        <taxon>Bacteroidia</taxon>
        <taxon>Bacteroidales</taxon>
        <taxon>Porphyromonadaceae</taxon>
        <taxon>Porphyromonas</taxon>
    </lineage>
</organism>
<keyword evidence="3" id="KW-1185">Reference proteome</keyword>
<evidence type="ECO:0000313" key="2">
    <source>
        <dbReference type="EMBL" id="GAB1251542.1"/>
    </source>
</evidence>
<name>A0ABQ0E1E5_9PORP</name>
<protein>
    <submittedName>
        <fullName evidence="2">RidA family protein</fullName>
    </submittedName>
</protein>
<dbReference type="SUPFAM" id="SSF55298">
    <property type="entry name" value="YjgF-like"/>
    <property type="match status" value="1"/>
</dbReference>
<reference evidence="2 3" key="1">
    <citation type="journal article" date="2025" name="Int. J. Syst. Evol. Microbiol.">
        <title>Desulfovibrio falkowii sp. nov., Porphyromonas miyakawae sp. nov., Mediterraneibacter flintii sp. nov. and Owariibacterium komagatae gen. nov., sp. nov., isolated from human faeces.</title>
        <authorList>
            <person name="Hamaguchi T."/>
            <person name="Ohara M."/>
            <person name="Hisatomi A."/>
            <person name="Sekiguchi K."/>
            <person name="Takeda J.I."/>
            <person name="Ueyama J."/>
            <person name="Ito M."/>
            <person name="Nishiwaki H."/>
            <person name="Ogi T."/>
            <person name="Hirayama M."/>
            <person name="Ohkuma M."/>
            <person name="Sakamoto M."/>
            <person name="Ohno K."/>
        </authorList>
    </citation>
    <scope>NUCLEOTIDE SEQUENCE [LARGE SCALE GENOMIC DNA]</scope>
    <source>
        <strain evidence="2 3">13CB11C</strain>
    </source>
</reference>
<dbReference type="Proteomes" id="UP001628220">
    <property type="component" value="Unassembled WGS sequence"/>
</dbReference>
<gene>
    <name evidence="2" type="ORF">Tsumi_06460</name>
</gene>
<dbReference type="CDD" id="cd00448">
    <property type="entry name" value="YjgF_YER057c_UK114_family"/>
    <property type="match status" value="1"/>
</dbReference>
<dbReference type="PROSITE" id="PS01094">
    <property type="entry name" value="UPF0076"/>
    <property type="match status" value="1"/>
</dbReference>